<gene>
    <name evidence="1" type="ORF">GCM10011495_12830</name>
</gene>
<proteinExistence type="predicted"/>
<protein>
    <submittedName>
        <fullName evidence="1">Uncharacterized protein</fullName>
    </submittedName>
</protein>
<reference evidence="2" key="1">
    <citation type="journal article" date="2019" name="Int. J. Syst. Evol. Microbiol.">
        <title>The Global Catalogue of Microorganisms (GCM) 10K type strain sequencing project: providing services to taxonomists for standard genome sequencing and annotation.</title>
        <authorList>
            <consortium name="The Broad Institute Genomics Platform"/>
            <consortium name="The Broad Institute Genome Sequencing Center for Infectious Disease"/>
            <person name="Wu L."/>
            <person name="Ma J."/>
        </authorList>
    </citation>
    <scope>NUCLEOTIDE SEQUENCE [LARGE SCALE GENOMIC DNA]</scope>
    <source>
        <strain evidence="2">CGMCC 1.14966</strain>
    </source>
</reference>
<evidence type="ECO:0000313" key="1">
    <source>
        <dbReference type="EMBL" id="GGH83307.1"/>
    </source>
</evidence>
<organism evidence="1 2">
    <name type="scientific">Hymenobacter frigidus</name>
    <dbReference type="NCBI Taxonomy" id="1524095"/>
    <lineage>
        <taxon>Bacteria</taxon>
        <taxon>Pseudomonadati</taxon>
        <taxon>Bacteroidota</taxon>
        <taxon>Cytophagia</taxon>
        <taxon>Cytophagales</taxon>
        <taxon>Hymenobacteraceae</taxon>
        <taxon>Hymenobacter</taxon>
    </lineage>
</organism>
<dbReference type="EMBL" id="BMGY01000008">
    <property type="protein sequence ID" value="GGH83307.1"/>
    <property type="molecule type" value="Genomic_DNA"/>
</dbReference>
<evidence type="ECO:0000313" key="2">
    <source>
        <dbReference type="Proteomes" id="UP000637774"/>
    </source>
</evidence>
<keyword evidence="2" id="KW-1185">Reference proteome</keyword>
<dbReference type="RefSeq" id="WP_188561226.1">
    <property type="nucleotide sequence ID" value="NZ_BMGY01000008.1"/>
</dbReference>
<dbReference type="Proteomes" id="UP000637774">
    <property type="component" value="Unassembled WGS sequence"/>
</dbReference>
<comment type="caution">
    <text evidence="1">The sequence shown here is derived from an EMBL/GenBank/DDBJ whole genome shotgun (WGS) entry which is preliminary data.</text>
</comment>
<sequence length="88" mass="9695">MAAADEPHPCVALGQMLNVSRNGFGYSYVQPELCYAAGRRLLSARASFMPYNTTIPNANAIARREDCVVVERRGYRTSEFQPGLGVKL</sequence>
<accession>A0ABQ1ZZK4</accession>
<name>A0ABQ1ZZK4_9BACT</name>